<evidence type="ECO:0000256" key="10">
    <source>
        <dbReference type="ARBA" id="ARBA00023002"/>
    </source>
</evidence>
<dbReference type="PRINTS" id="PR00463">
    <property type="entry name" value="EP450I"/>
</dbReference>
<evidence type="ECO:0000256" key="4">
    <source>
        <dbReference type="ARBA" id="ARBA00004406"/>
    </source>
</evidence>
<dbReference type="PANTHER" id="PTHR24300:SF375">
    <property type="entry name" value="CYTOCHROME P450 FAMILY"/>
    <property type="match status" value="1"/>
</dbReference>
<dbReference type="PRINTS" id="PR00385">
    <property type="entry name" value="P450"/>
</dbReference>
<keyword evidence="8" id="KW-0256">Endoplasmic reticulum</keyword>
<dbReference type="AlphaFoldDB" id="A0A0U1WJD4"/>
<organism evidence="17">
    <name type="scientific">Panonychus citri</name>
    <name type="common">Citrus red mite</name>
    <name type="synonym">Tetranychus citri</name>
    <dbReference type="NCBI Taxonomy" id="50023"/>
    <lineage>
        <taxon>Eukaryota</taxon>
        <taxon>Metazoa</taxon>
        <taxon>Ecdysozoa</taxon>
        <taxon>Arthropoda</taxon>
        <taxon>Chelicerata</taxon>
        <taxon>Arachnida</taxon>
        <taxon>Acari</taxon>
        <taxon>Acariformes</taxon>
        <taxon>Trombidiformes</taxon>
        <taxon>Prostigmata</taxon>
        <taxon>Eleutherengona</taxon>
        <taxon>Raphignathae</taxon>
        <taxon>Tetranychoidea</taxon>
        <taxon>Tetranychidae</taxon>
        <taxon>Panonychus</taxon>
    </lineage>
</organism>
<dbReference type="GO" id="GO:0005506">
    <property type="term" value="F:iron ion binding"/>
    <property type="evidence" value="ECO:0007669"/>
    <property type="project" value="InterPro"/>
</dbReference>
<keyword evidence="7 14" id="KW-0479">Metal-binding</keyword>
<dbReference type="GO" id="GO:0006082">
    <property type="term" value="P:organic acid metabolic process"/>
    <property type="evidence" value="ECO:0007669"/>
    <property type="project" value="TreeGrafter"/>
</dbReference>
<keyword evidence="11 14" id="KW-0408">Iron</keyword>
<gene>
    <name evidence="17" type="primary">CYP392B6</name>
</gene>
<keyword evidence="9" id="KW-0492">Microsome</keyword>
<dbReference type="Gene3D" id="1.10.630.10">
    <property type="entry name" value="Cytochrome P450"/>
    <property type="match status" value="1"/>
</dbReference>
<dbReference type="InterPro" id="IPR036396">
    <property type="entry name" value="Cyt_P450_sf"/>
</dbReference>
<proteinExistence type="evidence at transcript level"/>
<evidence type="ECO:0000256" key="1">
    <source>
        <dbReference type="ARBA" id="ARBA00001971"/>
    </source>
</evidence>
<evidence type="ECO:0000256" key="7">
    <source>
        <dbReference type="ARBA" id="ARBA00022723"/>
    </source>
</evidence>
<dbReference type="Pfam" id="PF00067">
    <property type="entry name" value="p450"/>
    <property type="match status" value="1"/>
</dbReference>
<dbReference type="OrthoDB" id="6507093at2759"/>
<evidence type="ECO:0000256" key="16">
    <source>
        <dbReference type="SAM" id="Phobius"/>
    </source>
</evidence>
<dbReference type="SUPFAM" id="SSF48264">
    <property type="entry name" value="Cytochrome P450"/>
    <property type="match status" value="1"/>
</dbReference>
<reference evidence="17" key="1">
    <citation type="submission" date="2014-01" db="EMBL/GenBank/DDBJ databases">
        <title>Molecular cloning and characterization of four novel P450 genes, as well as CPR and CYB5 genes in Panonychus citri.</title>
        <authorList>
            <person name="Ding T."/>
            <person name="Xia W."/>
            <person name="Liao C."/>
            <person name="Zhong R."/>
            <person name="Niu J."/>
            <person name="Dou W."/>
            <person name="Wang J."/>
        </authorList>
    </citation>
    <scope>NUCLEOTIDE SEQUENCE</scope>
</reference>
<evidence type="ECO:0000313" key="17">
    <source>
        <dbReference type="EMBL" id="AHZ12897.1"/>
    </source>
</evidence>
<sequence length="509" mass="58309">MILTTLLTSFSETSQLVWNLVIGLIVFFIITYVIPAIKKISSLPPGPWGLPFVGYLPFIGKTDQYKDINRLAKKYGPVYSVRLGKFDLIVVSDWKHVKESFANDDLLYRPENFSSNPKSPSLLEMSGDSWKAHRRLSLHILRDVGMGKSQLEMKVKQEIENFLPTLNSGPIDLFPKLMSTVANNISNLLMGHGLEYDDPISEKLNNVLLTLGESSSLFHVFSGSVPKLVKDNPLESESKLPKILKSLAEFANYMEKEIEIHKSRGRRSQIFEDYIGGYLVEQEKSEKSKSTDGIQFNLETLRQNLVTFYSAGTETISSTLTWAILYLLKYPEYFDKIREEIEKVIGYERQPDYSDRIHMPWTMSFIYETHRIAALVPVNLFRRAAQDTNIGNYHVPKDSLVMFNFYALNRDPLLWVNPEQFDPKRFLAEHETKAVKPPFLVPFSGGRRNCPGEGLANVELFLYLVSIVQKYRIRLAPGSTISLETGYTTLRRPKNMPKLLFEPLDQQKD</sequence>
<name>A0A0U1WJD4_PANCT</name>
<dbReference type="InterPro" id="IPR050182">
    <property type="entry name" value="Cytochrome_P450_fam2"/>
</dbReference>
<evidence type="ECO:0000256" key="9">
    <source>
        <dbReference type="ARBA" id="ARBA00022848"/>
    </source>
</evidence>
<protein>
    <submittedName>
        <fullName evidence="17">Cytochrome P450 monooxygenase</fullName>
    </submittedName>
</protein>
<evidence type="ECO:0000256" key="13">
    <source>
        <dbReference type="ARBA" id="ARBA00023136"/>
    </source>
</evidence>
<evidence type="ECO:0000256" key="2">
    <source>
        <dbReference type="ARBA" id="ARBA00003690"/>
    </source>
</evidence>
<evidence type="ECO:0000256" key="12">
    <source>
        <dbReference type="ARBA" id="ARBA00023033"/>
    </source>
</evidence>
<dbReference type="GO" id="GO:0005789">
    <property type="term" value="C:endoplasmic reticulum membrane"/>
    <property type="evidence" value="ECO:0007669"/>
    <property type="project" value="UniProtKB-SubCell"/>
</dbReference>
<dbReference type="InterPro" id="IPR001128">
    <property type="entry name" value="Cyt_P450"/>
</dbReference>
<keyword evidence="12 15" id="KW-0503">Monooxygenase</keyword>
<feature type="binding site" description="axial binding residue" evidence="14">
    <location>
        <position position="450"/>
    </location>
    <ligand>
        <name>heme</name>
        <dbReference type="ChEBI" id="CHEBI:30413"/>
    </ligand>
    <ligandPart>
        <name>Fe</name>
        <dbReference type="ChEBI" id="CHEBI:18248"/>
    </ligandPart>
</feature>
<dbReference type="InterPro" id="IPR017972">
    <property type="entry name" value="Cyt_P450_CS"/>
</dbReference>
<evidence type="ECO:0000256" key="8">
    <source>
        <dbReference type="ARBA" id="ARBA00022824"/>
    </source>
</evidence>
<comment type="cofactor">
    <cofactor evidence="1 14">
        <name>heme</name>
        <dbReference type="ChEBI" id="CHEBI:30413"/>
    </cofactor>
</comment>
<dbReference type="PANTHER" id="PTHR24300">
    <property type="entry name" value="CYTOCHROME P450 508A4-RELATED"/>
    <property type="match status" value="1"/>
</dbReference>
<dbReference type="GO" id="GO:0020037">
    <property type="term" value="F:heme binding"/>
    <property type="evidence" value="ECO:0007669"/>
    <property type="project" value="InterPro"/>
</dbReference>
<keyword evidence="10 15" id="KW-0560">Oxidoreductase</keyword>
<dbReference type="EMBL" id="KJ173879">
    <property type="protein sequence ID" value="AHZ12897.1"/>
    <property type="molecule type" value="mRNA"/>
</dbReference>
<dbReference type="InterPro" id="IPR002401">
    <property type="entry name" value="Cyt_P450_E_grp-I"/>
</dbReference>
<comment type="similarity">
    <text evidence="5 15">Belongs to the cytochrome P450 family.</text>
</comment>
<evidence type="ECO:0000256" key="6">
    <source>
        <dbReference type="ARBA" id="ARBA00022617"/>
    </source>
</evidence>
<keyword evidence="13 16" id="KW-0472">Membrane</keyword>
<keyword evidence="6 14" id="KW-0349">Heme</keyword>
<evidence type="ECO:0000256" key="15">
    <source>
        <dbReference type="RuleBase" id="RU000461"/>
    </source>
</evidence>
<accession>A0A0U1WJD4</accession>
<evidence type="ECO:0000256" key="14">
    <source>
        <dbReference type="PIRSR" id="PIRSR602401-1"/>
    </source>
</evidence>
<dbReference type="GO" id="GO:0016712">
    <property type="term" value="F:oxidoreductase activity, acting on paired donors, with incorporation or reduction of molecular oxygen, reduced flavin or flavoprotein as one donor, and incorporation of one atom of oxygen"/>
    <property type="evidence" value="ECO:0007669"/>
    <property type="project" value="TreeGrafter"/>
</dbReference>
<comment type="subcellular location">
    <subcellularLocation>
        <location evidence="4">Endoplasmic reticulum membrane</location>
        <topology evidence="4">Peripheral membrane protein</topology>
    </subcellularLocation>
    <subcellularLocation>
        <location evidence="3">Microsome membrane</location>
        <topology evidence="3">Peripheral membrane protein</topology>
    </subcellularLocation>
</comment>
<dbReference type="PROSITE" id="PS00086">
    <property type="entry name" value="CYTOCHROME_P450"/>
    <property type="match status" value="1"/>
</dbReference>
<comment type="function">
    <text evidence="2">May be involved in the metabolism of insect hormones and in the breakdown of synthetic insecticides.</text>
</comment>
<dbReference type="GO" id="GO:0006805">
    <property type="term" value="P:xenobiotic metabolic process"/>
    <property type="evidence" value="ECO:0007669"/>
    <property type="project" value="TreeGrafter"/>
</dbReference>
<keyword evidence="16" id="KW-1133">Transmembrane helix</keyword>
<feature type="transmembrane region" description="Helical" evidence="16">
    <location>
        <begin position="16"/>
        <end position="34"/>
    </location>
</feature>
<evidence type="ECO:0000256" key="11">
    <source>
        <dbReference type="ARBA" id="ARBA00023004"/>
    </source>
</evidence>
<dbReference type="FunFam" id="1.10.630.10:FF:000238">
    <property type="entry name" value="Cytochrome P450 2A6"/>
    <property type="match status" value="1"/>
</dbReference>
<evidence type="ECO:0000256" key="5">
    <source>
        <dbReference type="ARBA" id="ARBA00010617"/>
    </source>
</evidence>
<evidence type="ECO:0000256" key="3">
    <source>
        <dbReference type="ARBA" id="ARBA00004174"/>
    </source>
</evidence>
<keyword evidence="16" id="KW-0812">Transmembrane</keyword>